<reference evidence="1 2" key="2">
    <citation type="journal article" date="2021" name="Curr. Genet.">
        <title>Genetic response to nitrogen starvation in the aggressive Eucalyptus foliar pathogen Teratosphaeria destructans.</title>
        <authorList>
            <person name="Havenga M."/>
            <person name="Wingfield B.D."/>
            <person name="Wingfield M.J."/>
            <person name="Dreyer L.L."/>
            <person name="Roets F."/>
            <person name="Aylward J."/>
        </authorList>
    </citation>
    <scope>NUCLEOTIDE SEQUENCE [LARGE SCALE GENOMIC DNA]</scope>
    <source>
        <strain evidence="1">CMW44962</strain>
    </source>
</reference>
<comment type="caution">
    <text evidence="1">The sequence shown here is derived from an EMBL/GenBank/DDBJ whole genome shotgun (WGS) entry which is preliminary data.</text>
</comment>
<evidence type="ECO:0000313" key="1">
    <source>
        <dbReference type="EMBL" id="KAH9828849.1"/>
    </source>
</evidence>
<reference evidence="1 2" key="1">
    <citation type="journal article" date="2018" name="IMA Fungus">
        <title>IMA Genome-F 10: Nine draft genome sequences of Claviceps purpurea s.lat., including C. arundinis, C. humidiphila, and C. cf. spartinae, pseudomolecules for the pitch canker pathogen Fusarium circinatum, draft genome of Davidsoniella eucalypti, Grosmannia galeiformis, Quambalaria eucalypti, and Teratosphaeria destructans.</title>
        <authorList>
            <person name="Wingfield B.D."/>
            <person name="Liu M."/>
            <person name="Nguyen H.D."/>
            <person name="Lane F.A."/>
            <person name="Morgan S.W."/>
            <person name="De Vos L."/>
            <person name="Wilken P.M."/>
            <person name="Duong T.A."/>
            <person name="Aylward J."/>
            <person name="Coetzee M.P."/>
            <person name="Dadej K."/>
            <person name="De Beer Z.W."/>
            <person name="Findlay W."/>
            <person name="Havenga M."/>
            <person name="Kolarik M."/>
            <person name="Menzies J.G."/>
            <person name="Naidoo K."/>
            <person name="Pochopski O."/>
            <person name="Shoukouhi P."/>
            <person name="Santana Q.C."/>
            <person name="Seifert K.A."/>
            <person name="Soal N."/>
            <person name="Steenkamp E.T."/>
            <person name="Tatham C.T."/>
            <person name="van der Nest M.A."/>
            <person name="Wingfield M.J."/>
        </authorList>
    </citation>
    <scope>NUCLEOTIDE SEQUENCE [LARGE SCALE GENOMIC DNA]</scope>
    <source>
        <strain evidence="1">CMW44962</strain>
    </source>
</reference>
<sequence>MLVEKNCSHPFDAPFTGPRNAFRTVVAAADQLKLVPHTSMHACKAFMKPTHNTTAAKTLQLTSVPQFEQRFPGMTQIVTPFAKHVGQRRPGTYAKSVDAKAPEYATL</sequence>
<keyword evidence="2" id="KW-1185">Reference proteome</keyword>
<accession>A0A9W7W3M6</accession>
<organism evidence="1 2">
    <name type="scientific">Teratosphaeria destructans</name>
    <dbReference type="NCBI Taxonomy" id="418781"/>
    <lineage>
        <taxon>Eukaryota</taxon>
        <taxon>Fungi</taxon>
        <taxon>Dikarya</taxon>
        <taxon>Ascomycota</taxon>
        <taxon>Pezizomycotina</taxon>
        <taxon>Dothideomycetes</taxon>
        <taxon>Dothideomycetidae</taxon>
        <taxon>Mycosphaerellales</taxon>
        <taxon>Teratosphaeriaceae</taxon>
        <taxon>Teratosphaeria</taxon>
    </lineage>
</organism>
<gene>
    <name evidence="1" type="ORF">Tdes44962_MAKER09218</name>
</gene>
<protein>
    <submittedName>
        <fullName evidence="1">Uncharacterized protein</fullName>
    </submittedName>
</protein>
<name>A0A9W7W3M6_9PEZI</name>
<dbReference type="Proteomes" id="UP001138500">
    <property type="component" value="Unassembled WGS sequence"/>
</dbReference>
<evidence type="ECO:0000313" key="2">
    <source>
        <dbReference type="Proteomes" id="UP001138500"/>
    </source>
</evidence>
<proteinExistence type="predicted"/>
<dbReference type="EMBL" id="RIBY02001446">
    <property type="protein sequence ID" value="KAH9828849.1"/>
    <property type="molecule type" value="Genomic_DNA"/>
</dbReference>
<dbReference type="AlphaFoldDB" id="A0A9W7W3M6"/>